<feature type="region of interest" description="Disordered" evidence="1">
    <location>
        <begin position="49"/>
        <end position="87"/>
    </location>
</feature>
<dbReference type="AlphaFoldDB" id="A0A4Y1RMJ2"/>
<feature type="non-terminal residue" evidence="2">
    <location>
        <position position="1"/>
    </location>
</feature>
<protein>
    <submittedName>
        <fullName evidence="2">Uncharacterized protein</fullName>
    </submittedName>
</protein>
<gene>
    <name evidence="2" type="ORF">Prudu_016807</name>
</gene>
<reference evidence="2" key="1">
    <citation type="journal article" date="2019" name="Science">
        <title>Mutation of a bHLH transcription factor allowed almond domestication.</title>
        <authorList>
            <person name="Sanchez-Perez R."/>
            <person name="Pavan S."/>
            <person name="Mazzeo R."/>
            <person name="Moldovan C."/>
            <person name="Aiese Cigliano R."/>
            <person name="Del Cueto J."/>
            <person name="Ricciardi F."/>
            <person name="Lotti C."/>
            <person name="Ricciardi L."/>
            <person name="Dicenta F."/>
            <person name="Lopez-Marques R.L."/>
            <person name="Lindberg Moller B."/>
        </authorList>
    </citation>
    <scope>NUCLEOTIDE SEQUENCE</scope>
</reference>
<organism evidence="2">
    <name type="scientific">Prunus dulcis</name>
    <name type="common">Almond</name>
    <name type="synonym">Amygdalus dulcis</name>
    <dbReference type="NCBI Taxonomy" id="3755"/>
    <lineage>
        <taxon>Eukaryota</taxon>
        <taxon>Viridiplantae</taxon>
        <taxon>Streptophyta</taxon>
        <taxon>Embryophyta</taxon>
        <taxon>Tracheophyta</taxon>
        <taxon>Spermatophyta</taxon>
        <taxon>Magnoliopsida</taxon>
        <taxon>eudicotyledons</taxon>
        <taxon>Gunneridae</taxon>
        <taxon>Pentapetalae</taxon>
        <taxon>rosids</taxon>
        <taxon>fabids</taxon>
        <taxon>Rosales</taxon>
        <taxon>Rosaceae</taxon>
        <taxon>Amygdaloideae</taxon>
        <taxon>Amygdaleae</taxon>
        <taxon>Prunus</taxon>
    </lineage>
</organism>
<name>A0A4Y1RMJ2_PRUDU</name>
<accession>A0A4Y1RMJ2</accession>
<proteinExistence type="predicted"/>
<evidence type="ECO:0000313" key="2">
    <source>
        <dbReference type="EMBL" id="BBH05429.1"/>
    </source>
</evidence>
<evidence type="ECO:0000256" key="1">
    <source>
        <dbReference type="SAM" id="MobiDB-lite"/>
    </source>
</evidence>
<dbReference type="EMBL" id="AP019302">
    <property type="protein sequence ID" value="BBH05429.1"/>
    <property type="molecule type" value="Genomic_DNA"/>
</dbReference>
<feature type="region of interest" description="Disordered" evidence="1">
    <location>
        <begin position="1"/>
        <end position="26"/>
    </location>
</feature>
<sequence length="123" mass="13913">SSLSRAKTGRRLPELAGAASGHHRPRDRWRWNSRRVLYLCRPIPRPPTTCAGRKLRKKDGNSRNFKASDLPPPATILASGTRQARREFVRRSSELGPGAVACTRHPPPGHRDFCVFWFKSVDM</sequence>